<dbReference type="SUPFAM" id="SSF51445">
    <property type="entry name" value="(Trans)glycosidases"/>
    <property type="match status" value="1"/>
</dbReference>
<dbReference type="InterPro" id="IPR017853">
    <property type="entry name" value="GH"/>
</dbReference>
<keyword evidence="4" id="KW-1185">Reference proteome</keyword>
<keyword evidence="1" id="KW-0732">Signal</keyword>
<organism evidence="3 4">
    <name type="scientific">Porphyromonas macacae</name>
    <dbReference type="NCBI Taxonomy" id="28115"/>
    <lineage>
        <taxon>Bacteria</taxon>
        <taxon>Pseudomonadati</taxon>
        <taxon>Bacteroidota</taxon>
        <taxon>Bacteroidia</taxon>
        <taxon>Bacteroidales</taxon>
        <taxon>Porphyromonadaceae</taxon>
        <taxon>Porphyromonas</taxon>
    </lineage>
</organism>
<dbReference type="eggNOG" id="COG1649">
    <property type="taxonomic scope" value="Bacteria"/>
</dbReference>
<comment type="caution">
    <text evidence="3">The sequence shown here is derived from an EMBL/GenBank/DDBJ whole genome shotgun (WGS) entry which is preliminary data.</text>
</comment>
<dbReference type="RefSeq" id="WP_036874813.1">
    <property type="nucleotide sequence ID" value="NZ_JRFA01000025.1"/>
</dbReference>
<protein>
    <recommendedName>
        <fullName evidence="2">Glycosyl hydrolase-like 10 domain-containing protein</fullName>
    </recommendedName>
</protein>
<evidence type="ECO:0000256" key="1">
    <source>
        <dbReference type="ARBA" id="ARBA00022729"/>
    </source>
</evidence>
<sequence length="519" mass="60504">MKRELFIILISGMLLGGCGTKRRATTVREQSYTEKTQSVKKDTIEIKPWVKPYVADVRHEMRGVWLTTVYGLDWPRAKADSYKGQKVQQEELLLILDRLKDDGFNTVFLQVRLRGNMIFASEYEPWANIFTRSGQPPQYDPLAFVVDACHRRGLACHAWLVTYPMGNNTEVNRSFRTSKPDWFVKHINEWYLDPGVPEVRTYLTKLCAEIVEKYPVDGIHLDYIRYPDHAKSFNDRKTFNRYGKGKSLAEWRRNNITELLREVKKTIEQINPYVQLSAAPLGKLKHLGAKITPHGWTAYESVYQDVEQWDREKLLDFVVPMMYYKDDLFEPFLLDWQRSLKHTAVIAGLGPYRLSEGSKAMRWKEEDILCQMNFVRNVRVDGVCFFRDEFISNRYSQMRESIRKEFRTQALLPELSRGKNYLPTTPFDVKLEHRGAEYYLSWQMKEPIDKRIKYRVWASIKDEKGDTANRLLADGVSDLSFKVPSSVLASAERIEFGVEAVNSFGVATPCEHGAHYMKQ</sequence>
<dbReference type="Pfam" id="PF02638">
    <property type="entry name" value="GHL10"/>
    <property type="match status" value="1"/>
</dbReference>
<dbReference type="AlphaFoldDB" id="A0A0A2E226"/>
<name>A0A0A2E226_9PORP</name>
<dbReference type="PROSITE" id="PS51257">
    <property type="entry name" value="PROKAR_LIPOPROTEIN"/>
    <property type="match status" value="1"/>
</dbReference>
<gene>
    <name evidence="3" type="ORF">HQ47_08735</name>
</gene>
<accession>A0A0A2E226</accession>
<dbReference type="PANTHER" id="PTHR43405:SF1">
    <property type="entry name" value="GLYCOSYL HYDROLASE DIGH"/>
    <property type="match status" value="1"/>
</dbReference>
<dbReference type="STRING" id="28115.HQ47_08735"/>
<evidence type="ECO:0000313" key="3">
    <source>
        <dbReference type="EMBL" id="KGN72938.1"/>
    </source>
</evidence>
<feature type="domain" description="Glycosyl hydrolase-like 10" evidence="2">
    <location>
        <begin position="60"/>
        <end position="325"/>
    </location>
</feature>
<dbReference type="OrthoDB" id="9773203at2"/>
<dbReference type="InterPro" id="IPR052177">
    <property type="entry name" value="Divisome_Glycosyl_Hydrolase"/>
</dbReference>
<dbReference type="PANTHER" id="PTHR43405">
    <property type="entry name" value="GLYCOSYL HYDROLASE DIGH"/>
    <property type="match status" value="1"/>
</dbReference>
<dbReference type="InterPro" id="IPR003790">
    <property type="entry name" value="GHL10"/>
</dbReference>
<dbReference type="Gene3D" id="3.20.20.80">
    <property type="entry name" value="Glycosidases"/>
    <property type="match status" value="1"/>
</dbReference>
<evidence type="ECO:0000259" key="2">
    <source>
        <dbReference type="Pfam" id="PF02638"/>
    </source>
</evidence>
<dbReference type="EMBL" id="JRFA01000025">
    <property type="protein sequence ID" value="KGN72938.1"/>
    <property type="molecule type" value="Genomic_DNA"/>
</dbReference>
<evidence type="ECO:0000313" key="4">
    <source>
        <dbReference type="Proteomes" id="UP000030103"/>
    </source>
</evidence>
<proteinExistence type="predicted"/>
<dbReference type="Proteomes" id="UP000030103">
    <property type="component" value="Unassembled WGS sequence"/>
</dbReference>
<reference evidence="3 4" key="1">
    <citation type="submission" date="2014-09" db="EMBL/GenBank/DDBJ databases">
        <title>Draft Genome Sequence of Porphyromonas macacae COT-192_OH2859.</title>
        <authorList>
            <person name="Wallis C."/>
            <person name="Deusch O."/>
            <person name="O'Flynn C."/>
            <person name="Davis I."/>
            <person name="Horsfall A."/>
            <person name="Kirkwood N."/>
            <person name="Harris S."/>
            <person name="Eisen J.A."/>
            <person name="Coil D.A."/>
            <person name="Darling A.E."/>
            <person name="Jospin G."/>
            <person name="Alexiev A."/>
        </authorList>
    </citation>
    <scope>NUCLEOTIDE SEQUENCE [LARGE SCALE GENOMIC DNA]</scope>
    <source>
        <strain evidence="4">COT-192 OH2859</strain>
    </source>
</reference>